<accession>A0A0G3WCT6</accession>
<feature type="transmembrane region" description="Helical" evidence="1">
    <location>
        <begin position="12"/>
        <end position="33"/>
    </location>
</feature>
<dbReference type="PANTHER" id="PTHR34978:SF3">
    <property type="entry name" value="SLR0241 PROTEIN"/>
    <property type="match status" value="1"/>
</dbReference>
<organism evidence="3 4">
    <name type="scientific">Clostridium aceticum</name>
    <dbReference type="NCBI Taxonomy" id="84022"/>
    <lineage>
        <taxon>Bacteria</taxon>
        <taxon>Bacillati</taxon>
        <taxon>Bacillota</taxon>
        <taxon>Clostridia</taxon>
        <taxon>Eubacteriales</taxon>
        <taxon>Clostridiaceae</taxon>
        <taxon>Clostridium</taxon>
    </lineage>
</organism>
<dbReference type="AlphaFoldDB" id="A0A0G3WCT6"/>
<dbReference type="OrthoDB" id="9804799at2"/>
<dbReference type="EMBL" id="CP009687">
    <property type="protein sequence ID" value="AKL95254.1"/>
    <property type="molecule type" value="Genomic_DNA"/>
</dbReference>
<dbReference type="CDD" id="cd07341">
    <property type="entry name" value="M56_BlaR1_MecR1_like"/>
    <property type="match status" value="1"/>
</dbReference>
<protein>
    <submittedName>
        <fullName evidence="3">Peptidase M56, BlaR1</fullName>
    </submittedName>
</protein>
<keyword evidence="4" id="KW-1185">Reference proteome</keyword>
<feature type="transmembrane region" description="Helical" evidence="1">
    <location>
        <begin position="119"/>
        <end position="146"/>
    </location>
</feature>
<proteinExistence type="predicted"/>
<dbReference type="InterPro" id="IPR008756">
    <property type="entry name" value="Peptidase_M56"/>
</dbReference>
<feature type="transmembrane region" description="Helical" evidence="1">
    <location>
        <begin position="45"/>
        <end position="65"/>
    </location>
</feature>
<dbReference type="PANTHER" id="PTHR34978">
    <property type="entry name" value="POSSIBLE SENSOR-TRANSDUCER PROTEIN BLAR"/>
    <property type="match status" value="1"/>
</dbReference>
<dbReference type="InterPro" id="IPR052173">
    <property type="entry name" value="Beta-lactam_resp_regulator"/>
</dbReference>
<dbReference type="Pfam" id="PF05569">
    <property type="entry name" value="Peptidase_M56"/>
    <property type="match status" value="1"/>
</dbReference>
<name>A0A0G3WCT6_9CLOT</name>
<evidence type="ECO:0000313" key="4">
    <source>
        <dbReference type="Proteomes" id="UP000035704"/>
    </source>
</evidence>
<gene>
    <name evidence="3" type="ORF">CACET_c18060</name>
</gene>
<feature type="domain" description="Peptidase M56" evidence="2">
    <location>
        <begin position="12"/>
        <end position="287"/>
    </location>
</feature>
<keyword evidence="1" id="KW-1133">Transmembrane helix</keyword>
<dbReference type="STRING" id="84022.CACET_c18060"/>
<dbReference type="RefSeq" id="WP_052661280.1">
    <property type="nucleotide sequence ID" value="NZ_CP009687.1"/>
</dbReference>
<keyword evidence="1" id="KW-0472">Membrane</keyword>
<feature type="transmembrane region" description="Helical" evidence="1">
    <location>
        <begin position="297"/>
        <end position="316"/>
    </location>
</feature>
<dbReference type="KEGG" id="cace:CACET_c18060"/>
<sequence>MASFLQELFLSILNMSITASYVILFVIVGRLFLKKAPKIFSYASWAVVLFRLISPFSFSSAFSLLKVGTSSFGKMEYIPSNIGMMAEPQIDLGISGLNTIISNSLPAATPYASINPTQIILLSLSIIWILGVLGLMTYSLISYLILKHKVGMAVLLQDNVFECENISSPFVLGIVNPKIYLPIGLSEAEKSYILKHEQIHIKRFDYLIKPFAFLALCVHWFNPFVWLSFVLMSHDMEMACDEQVIKELGTDIKTDYSTSILSLAVNKKMINGSPLAFGEIGAKGRIKNVLNYKRSTFWVIIMAVIVVIITGIGLASNPTASTYYNKEKIHMAETWAEALNIRNGKLRYEIMSESMKEKFVTEQKEGSDSDEWNYSIGYSSPWVVNYEIDVEGDTANITYHLTDSTGEIYEKIEIITFGKENNQLVIIDAREKFAQWEKVRYFAPTAKQAMEVYRKALLESDYLTILSLVHTANFDPIGQEIWDTIKINSVKVVSEDIRENKACYELELDIKDGGNSAFEIGIFPRWLWLVKGELGWYVEGLMTSGEPDASWWSLEL</sequence>
<reference evidence="3 4" key="1">
    <citation type="submission" date="2014-10" db="EMBL/GenBank/DDBJ databases">
        <title>Genome sequence of Clostridium aceticum DSM 1496.</title>
        <authorList>
            <person name="Poehlein A."/>
            <person name="Schiel-Bengelsdorf B."/>
            <person name="Gottschalk G."/>
            <person name="Duerre P."/>
            <person name="Daniel R."/>
        </authorList>
    </citation>
    <scope>NUCLEOTIDE SEQUENCE [LARGE SCALE GENOMIC DNA]</scope>
    <source>
        <strain evidence="3 4">DSM 1496</strain>
    </source>
</reference>
<evidence type="ECO:0000256" key="1">
    <source>
        <dbReference type="SAM" id="Phobius"/>
    </source>
</evidence>
<evidence type="ECO:0000313" key="3">
    <source>
        <dbReference type="EMBL" id="AKL95254.1"/>
    </source>
</evidence>
<feature type="transmembrane region" description="Helical" evidence="1">
    <location>
        <begin position="211"/>
        <end position="232"/>
    </location>
</feature>
<evidence type="ECO:0000259" key="2">
    <source>
        <dbReference type="Pfam" id="PF05569"/>
    </source>
</evidence>
<dbReference type="Proteomes" id="UP000035704">
    <property type="component" value="Chromosome"/>
</dbReference>
<dbReference type="PATRIC" id="fig|84022.6.peg.1800"/>
<keyword evidence="1" id="KW-0812">Transmembrane</keyword>